<dbReference type="EMBL" id="JBHSUC010000021">
    <property type="protein sequence ID" value="MFC6363168.1"/>
    <property type="molecule type" value="Genomic_DNA"/>
</dbReference>
<name>A0ABW1VTV9_9GAMM</name>
<protein>
    <submittedName>
        <fullName evidence="1">Protein YgfX</fullName>
    </submittedName>
</protein>
<proteinExistence type="predicted"/>
<sequence length="140" mass="16811">MHYAARWHAELTASRLALRIQTVLQGLVLLALLCSPWPLPWLPVKLLAGWLVWREGKQARRRLAERHGRLEVDEQGIWYWQQQQWRTRGNPGWLPCGVLLCLENSRRQRLRFWLMQDAMPAGDWRGLRMHWFYCRRFPVA</sequence>
<dbReference type="Pfam" id="PF07254">
    <property type="entry name" value="Cpta_toxin"/>
    <property type="match status" value="1"/>
</dbReference>
<reference evidence="2" key="1">
    <citation type="journal article" date="2019" name="Int. J. Syst. Evol. Microbiol.">
        <title>The Global Catalogue of Microorganisms (GCM) 10K type strain sequencing project: providing services to taxonomists for standard genome sequencing and annotation.</title>
        <authorList>
            <consortium name="The Broad Institute Genomics Platform"/>
            <consortium name="The Broad Institute Genome Sequencing Center for Infectious Disease"/>
            <person name="Wu L."/>
            <person name="Ma J."/>
        </authorList>
    </citation>
    <scope>NUCLEOTIDE SEQUENCE [LARGE SCALE GENOMIC DNA]</scope>
    <source>
        <strain evidence="2">CGMCC 4.1530</strain>
    </source>
</reference>
<accession>A0ABW1VTV9</accession>
<evidence type="ECO:0000313" key="1">
    <source>
        <dbReference type="EMBL" id="MFC6363168.1"/>
    </source>
</evidence>
<dbReference type="Proteomes" id="UP001596215">
    <property type="component" value="Unassembled WGS sequence"/>
</dbReference>
<dbReference type="RefSeq" id="WP_212710763.1">
    <property type="nucleotide sequence ID" value="NZ_BAAAFW010000056.1"/>
</dbReference>
<gene>
    <name evidence="1" type="ORF">ACFP73_13905</name>
</gene>
<organism evidence="1 2">
    <name type="scientific">Tatumella punctata</name>
    <dbReference type="NCBI Taxonomy" id="399969"/>
    <lineage>
        <taxon>Bacteria</taxon>
        <taxon>Pseudomonadati</taxon>
        <taxon>Pseudomonadota</taxon>
        <taxon>Gammaproteobacteria</taxon>
        <taxon>Enterobacterales</taxon>
        <taxon>Erwiniaceae</taxon>
        <taxon>Tatumella</taxon>
    </lineage>
</organism>
<comment type="caution">
    <text evidence="1">The sequence shown here is derived from an EMBL/GenBank/DDBJ whole genome shotgun (WGS) entry which is preliminary data.</text>
</comment>
<evidence type="ECO:0000313" key="2">
    <source>
        <dbReference type="Proteomes" id="UP001596215"/>
    </source>
</evidence>
<keyword evidence="2" id="KW-1185">Reference proteome</keyword>
<dbReference type="InterPro" id="IPR009883">
    <property type="entry name" value="YgfX"/>
</dbReference>